<dbReference type="Gene3D" id="6.10.140.2220">
    <property type="match status" value="1"/>
</dbReference>
<dbReference type="KEGG" id="scm:SCHCO_02644619"/>
<feature type="domain" description="MYND-type" evidence="4">
    <location>
        <begin position="422"/>
        <end position="457"/>
    </location>
</feature>
<organism evidence="6">
    <name type="scientific">Schizophyllum commune (strain H4-8 / FGSC 9210)</name>
    <name type="common">Split gill fungus</name>
    <dbReference type="NCBI Taxonomy" id="578458"/>
    <lineage>
        <taxon>Eukaryota</taxon>
        <taxon>Fungi</taxon>
        <taxon>Dikarya</taxon>
        <taxon>Basidiomycota</taxon>
        <taxon>Agaricomycotina</taxon>
        <taxon>Agaricomycetes</taxon>
        <taxon>Agaricomycetidae</taxon>
        <taxon>Agaricales</taxon>
        <taxon>Schizophyllaceae</taxon>
        <taxon>Schizophyllum</taxon>
    </lineage>
</organism>
<dbReference type="GeneID" id="9593050"/>
<dbReference type="RefSeq" id="XP_003026324.1">
    <property type="nucleotide sequence ID" value="XM_003026278.1"/>
</dbReference>
<dbReference type="EMBL" id="GL377317">
    <property type="protein sequence ID" value="EFI91421.1"/>
    <property type="molecule type" value="Genomic_DNA"/>
</dbReference>
<dbReference type="Proteomes" id="UP000007431">
    <property type="component" value="Unassembled WGS sequence"/>
</dbReference>
<keyword evidence="6" id="KW-1185">Reference proteome</keyword>
<dbReference type="AlphaFoldDB" id="D8QKX7"/>
<name>D8QKX7_SCHCM</name>
<evidence type="ECO:0000313" key="6">
    <source>
        <dbReference type="Proteomes" id="UP000007431"/>
    </source>
</evidence>
<keyword evidence="2" id="KW-0863">Zinc-finger</keyword>
<reference evidence="5 6" key="1">
    <citation type="journal article" date="2010" name="Nat. Biotechnol.">
        <title>Genome sequence of the model mushroom Schizophyllum commune.</title>
        <authorList>
            <person name="Ohm R.A."/>
            <person name="de Jong J.F."/>
            <person name="Lugones L.G."/>
            <person name="Aerts A."/>
            <person name="Kothe E."/>
            <person name="Stajich J.E."/>
            <person name="de Vries R.P."/>
            <person name="Record E."/>
            <person name="Levasseur A."/>
            <person name="Baker S.E."/>
            <person name="Bartholomew K.A."/>
            <person name="Coutinho P.M."/>
            <person name="Erdmann S."/>
            <person name="Fowler T.J."/>
            <person name="Gathman A.C."/>
            <person name="Lombard V."/>
            <person name="Henrissat B."/>
            <person name="Knabe N."/>
            <person name="Kuees U."/>
            <person name="Lilly W.W."/>
            <person name="Lindquist E."/>
            <person name="Lucas S."/>
            <person name="Magnuson J.K."/>
            <person name="Piumi F."/>
            <person name="Raudaskoski M."/>
            <person name="Salamov A."/>
            <person name="Schmutz J."/>
            <person name="Schwarze F.W.M.R."/>
            <person name="vanKuyk P.A."/>
            <person name="Horton J.S."/>
            <person name="Grigoriev I.V."/>
            <person name="Woesten H.A.B."/>
        </authorList>
    </citation>
    <scope>NUCLEOTIDE SEQUENCE [LARGE SCALE GENOMIC DNA]</scope>
    <source>
        <strain evidence="6">H4-8 / FGSC 9210</strain>
    </source>
</reference>
<dbReference type="Pfam" id="PF01753">
    <property type="entry name" value="zf-MYND"/>
    <property type="match status" value="1"/>
</dbReference>
<protein>
    <recommendedName>
        <fullName evidence="4">MYND-type domain-containing protein</fullName>
    </recommendedName>
</protein>
<dbReference type="GO" id="GO:0008270">
    <property type="term" value="F:zinc ion binding"/>
    <property type="evidence" value="ECO:0007669"/>
    <property type="project" value="UniProtKB-KW"/>
</dbReference>
<keyword evidence="3" id="KW-0862">Zinc</keyword>
<evidence type="ECO:0000313" key="5">
    <source>
        <dbReference type="EMBL" id="EFI91421.1"/>
    </source>
</evidence>
<gene>
    <name evidence="5" type="ORF">SCHCODRAFT_114492</name>
</gene>
<evidence type="ECO:0000256" key="2">
    <source>
        <dbReference type="ARBA" id="ARBA00022771"/>
    </source>
</evidence>
<dbReference type="SUPFAM" id="SSF144232">
    <property type="entry name" value="HIT/MYND zinc finger-like"/>
    <property type="match status" value="1"/>
</dbReference>
<dbReference type="VEuPathDB" id="FungiDB:SCHCODRAFT_02644619"/>
<keyword evidence="1" id="KW-0479">Metal-binding</keyword>
<proteinExistence type="predicted"/>
<feature type="non-terminal residue" evidence="5">
    <location>
        <position position="650"/>
    </location>
</feature>
<evidence type="ECO:0000259" key="4">
    <source>
        <dbReference type="Pfam" id="PF01753"/>
    </source>
</evidence>
<evidence type="ECO:0000256" key="3">
    <source>
        <dbReference type="ARBA" id="ARBA00022833"/>
    </source>
</evidence>
<dbReference type="HOGENOM" id="CLU_421597_0_0_1"/>
<dbReference type="OrthoDB" id="3061477at2759"/>
<evidence type="ECO:0000256" key="1">
    <source>
        <dbReference type="ARBA" id="ARBA00022723"/>
    </source>
</evidence>
<dbReference type="InParanoid" id="D8QKX7"/>
<dbReference type="InterPro" id="IPR002893">
    <property type="entry name" value="Znf_MYND"/>
</dbReference>
<accession>D8QKX7</accession>
<sequence>MPTYESLRRGPPPVTRQKIAAVRARLSTPATTFHHLLLDPFTLNDCNWGLQSPQIHAVVKELEFLECAGTFQIQPDPSYRPDETLNAMFDDCVRTLWPTLMLWLDYLYPMHHKGTRRLGHVPLRILALVIYTLVSRQGPVATLCAETPQLYRLLFYLWLRFDQYYTRRTNFGICMDAIACAVTNAMGERAFIEERDRFGSIDRAPLSVSPPDPFCVAGVLVAVRNRPRQAYRRALQHAHKLLAIATGTNSDDAFVSINAFQTHMAAFARLAQTVLPVTKHRRETIRSLVRLMRTLCDHRCGGPSKSIGVVMVLYAIWRSCEDGRSIAWALREDALAGLFWVVNGDIEEAKLEFAYAAIRFVAENTYRLCVLRALCPKGTHLLTFISGKFASPAVLSAIDAWIKERELVRRASYYKACALPECRAQHAKKLRRCACLDAFYCSKDCQRSHRPLHKDVCAGSDASHLGYLRRFSSSKLNTLFPEDAHFISVCGRHYLNMHARAILRSVERLQENAPPTERPPTISILINISRLFCDYRVFLDEDSWPEDQEDHPSQPTQPSILEDRLAGGADTFTSLLKKPGYEGLIHRTESTFIRDESLVLVLAEVTCGTSVRVYHVKAMPLRLLKEFAQSEDYINYYNPPHSPEYIQRAV</sequence>